<dbReference type="SUPFAM" id="SSF103647">
    <property type="entry name" value="TSP type-3 repeat"/>
    <property type="match status" value="1"/>
</dbReference>
<dbReference type="InterPro" id="IPR028974">
    <property type="entry name" value="TSP_type-3_rpt"/>
</dbReference>
<dbReference type="PROSITE" id="PS51257">
    <property type="entry name" value="PROKAR_LIPOPROTEIN"/>
    <property type="match status" value="1"/>
</dbReference>
<evidence type="ECO:0008006" key="4">
    <source>
        <dbReference type="Google" id="ProtNLM"/>
    </source>
</evidence>
<reference evidence="2 3" key="2">
    <citation type="journal article" date="2022" name="Microorganisms">
        <title>Complete Genome Sequences of Two Flavobacterium ammonificans Strains and a Flavobacterium ammoniigenes Strain of Ammonifying Bacterioplankton Isolated from Surface River Water.</title>
        <authorList>
            <person name="Suda W."/>
            <person name="Ogata Y."/>
            <person name="Shindo C."/>
            <person name="Watanabe K."/>
        </authorList>
    </citation>
    <scope>NUCLEOTIDE SEQUENCE [LARGE SCALE GENOMIC DNA]</scope>
    <source>
        <strain evidence="2 3">GENT5</strain>
    </source>
</reference>
<dbReference type="InterPro" id="IPR026341">
    <property type="entry name" value="T9SS_type_B"/>
</dbReference>
<dbReference type="EMBL" id="AP025184">
    <property type="protein sequence ID" value="BDB54937.1"/>
    <property type="molecule type" value="Genomic_DNA"/>
</dbReference>
<evidence type="ECO:0000256" key="1">
    <source>
        <dbReference type="SAM" id="SignalP"/>
    </source>
</evidence>
<evidence type="ECO:0000313" key="3">
    <source>
        <dbReference type="Proteomes" id="UP001319867"/>
    </source>
</evidence>
<feature type="chain" id="PRO_5046923548" description="Gliding motility-associated C-terminal domain-containing protein" evidence="1">
    <location>
        <begin position="19"/>
        <end position="1438"/>
    </location>
</feature>
<accession>A0ABN6L3D9</accession>
<dbReference type="Pfam" id="PF13585">
    <property type="entry name" value="CHU_C"/>
    <property type="match status" value="1"/>
</dbReference>
<sequence>MKKIPLVFILLFSLSCLGQFSKTHYIPPLTSNPTVAPQDHYIYISTPSIQDVKFKIIPIGGTTISATVNKATPYRYSIGNGDNSQLFESSSNTGKVINKGFIIESEGLIYANIRTNSGGFNQAGGLVAKGISGLGKRFRVGAMLNSSNIVGLLNFFSILAIENNTEVKISNIPNGTLLANGTIFNASDPPILLNKNESYILAINGNIGGNLIGALIEANKSIVVNSGSFGGTNDPADASPGGSSPGRDIGFDQIVGSDKIGSDYIFIKGKGTDVLERVLLIADIDNTEIYVNGNTTAIATIQAGEKYVLDGSQFTNNNLYIKTSKNVFAYQSIGGTTSNANQNLFFVPPLNCSTPKIVDNIPEINLIGSRNYVGVVNIVTETGATVLINDIPTTATPIPINGKPDFVYYSVSGLTGNIAVKSTKQVYVSYYGTNSAATYGSYYSGFDIKPELSIANATSVSGSCIPNITLKTEPDVDYTYQWLNNGVDINGETGNTYTPLTPGYYQVKRSIPSCNTSNLSDKIPVSNCSFDVDMDTVPDNVDLDFDNDGITNCEESFGNLDLDLTGTSILKNTYTNSFSSSITNYPLTNSATIVPKNNGDFISEVPIGVGNSIEYKITFANPISLSLQYASFANPTDLLNSDGEFVVKSDSDKTITVLNPTNQLVIDTNYDGIYESGVTEYSSFEIRFRLNSTTPLATGTGTFSFQSHLTNSLTFVHKNLSDATNNKASFSIKALCIPRDSDADSIPDFLDQDSDNDGISDLIESQPNTLVANSTADVNKDGLYDVFGTGTIPQDTDSDTISDYIDLDSDNDGIKDIIETEADQDIDGIRNYRDIDRENDNCNDVIEAGFSDADSDGKFGIAPITVNQNGLVNGAPYSTPNSNYATAALITIITQPNAVPVCELQNTSISIIDNGGNTYQWQYSIDGANWANLTNNTTYSAVTTPNLQISRVSNAMNGYQYRVVLSKIGNSCGLTSNYATLIVYALPTLTPVIELKQCDEDSDGFSDFNLTEKNSFISTNSATETFTYYTSPSGAATKDTTTLIPNPTTYSTNSRVIWVRVENANNCFSVSEMNLIVSSTQIPASFKKEFETCDDDISSLSTDIDGVAQFDFSSTTLALQTILLPPFNQYSIQYYRNEADALSETNAITNTTNYRNIGYPNEQDIWVRVESIADNSCFGLGPHVKLKVNPKPAIDTNEDGHDNQLVCSNLPSFFVELNAAIIDSSPTTSYIYTWSKDGSVISNENNYTLNVNKEGDYLVKVSTAAGCFRTRSINVTASDIAKINSIDIVDLSEINSVTINVSGQGDYEFSMDAPLGPFQTSNLFDNVAAGVHDIYVFDKNGCGTTTKSIAVIGVPKFFTPNGDGYNDYWNIKGVNNLFSSKSIIYIFDRYGKLLKQVLPSSQGWNGTINGEPLPADDYWFTLKLEDGREVKGHFSLKR</sequence>
<feature type="signal peptide" evidence="1">
    <location>
        <begin position="1"/>
        <end position="18"/>
    </location>
</feature>
<evidence type="ECO:0000313" key="2">
    <source>
        <dbReference type="EMBL" id="BDB54937.1"/>
    </source>
</evidence>
<dbReference type="NCBIfam" id="TIGR04131">
    <property type="entry name" value="Bac_Flav_CTERM"/>
    <property type="match status" value="1"/>
</dbReference>
<protein>
    <recommendedName>
        <fullName evidence="4">Gliding motility-associated C-terminal domain-containing protein</fullName>
    </recommendedName>
</protein>
<dbReference type="Proteomes" id="UP001319867">
    <property type="component" value="Chromosome"/>
</dbReference>
<dbReference type="Gene3D" id="2.60.40.10">
    <property type="entry name" value="Immunoglobulins"/>
    <property type="match status" value="1"/>
</dbReference>
<dbReference type="RefSeq" id="WP_229316330.1">
    <property type="nucleotide sequence ID" value="NZ_AP025184.1"/>
</dbReference>
<keyword evidence="1" id="KW-0732">Signal</keyword>
<dbReference type="InterPro" id="IPR013783">
    <property type="entry name" value="Ig-like_fold"/>
</dbReference>
<gene>
    <name evidence="2" type="ORF">GENT5_12420</name>
</gene>
<proteinExistence type="predicted"/>
<dbReference type="Gene3D" id="4.10.1080.10">
    <property type="entry name" value="TSP type-3 repeat"/>
    <property type="match status" value="1"/>
</dbReference>
<keyword evidence="3" id="KW-1185">Reference proteome</keyword>
<organism evidence="2 3">
    <name type="scientific">Flavobacterium ammoniigenes</name>
    <dbReference type="NCBI Taxonomy" id="1751095"/>
    <lineage>
        <taxon>Bacteria</taxon>
        <taxon>Pseudomonadati</taxon>
        <taxon>Bacteroidota</taxon>
        <taxon>Flavobacteriia</taxon>
        <taxon>Flavobacteriales</taxon>
        <taxon>Flavobacteriaceae</taxon>
        <taxon>Flavobacterium</taxon>
    </lineage>
</organism>
<name>A0ABN6L3D9_9FLAO</name>
<reference evidence="2 3" key="1">
    <citation type="journal article" date="2022" name="Int. J. Syst. Evol. Microbiol.">
        <title>Flavobacterium ammonificans sp. nov. and Flavobacterium ammoniigenes sp. nov., ammonifying bacteria isolated from surface river water.</title>
        <authorList>
            <person name="Watanabe K."/>
            <person name="Kitamura T."/>
            <person name="Ogata Y."/>
            <person name="Shindo C."/>
            <person name="Suda W."/>
        </authorList>
    </citation>
    <scope>NUCLEOTIDE SEQUENCE [LARGE SCALE GENOMIC DNA]</scope>
    <source>
        <strain evidence="2 3">GENT5</strain>
    </source>
</reference>